<dbReference type="GO" id="GO:0000287">
    <property type="term" value="F:magnesium ion binding"/>
    <property type="evidence" value="ECO:0007669"/>
    <property type="project" value="InterPro"/>
</dbReference>
<dbReference type="EMBL" id="ABCS01000004">
    <property type="protein sequence ID" value="EDM81330.1"/>
    <property type="molecule type" value="Genomic_DNA"/>
</dbReference>
<dbReference type="Proteomes" id="UP000005801">
    <property type="component" value="Unassembled WGS sequence"/>
</dbReference>
<dbReference type="InterPro" id="IPR029035">
    <property type="entry name" value="DHS-like_NAD/FAD-binding_dom"/>
</dbReference>
<comment type="similarity">
    <text evidence="1">Belongs to the TPP enzyme family.</text>
</comment>
<protein>
    <submittedName>
        <fullName evidence="5">Acetolactate synthase large subunit</fullName>
    </submittedName>
</protein>
<dbReference type="GO" id="GO:0009097">
    <property type="term" value="P:isoleucine biosynthetic process"/>
    <property type="evidence" value="ECO:0007669"/>
    <property type="project" value="TreeGrafter"/>
</dbReference>
<name>A6FYQ8_9BACT</name>
<dbReference type="Pfam" id="PF02775">
    <property type="entry name" value="TPP_enzyme_C"/>
    <property type="match status" value="1"/>
</dbReference>
<dbReference type="InterPro" id="IPR012000">
    <property type="entry name" value="Thiamin_PyroP_enz_cen_dom"/>
</dbReference>
<reference evidence="5 6" key="1">
    <citation type="submission" date="2007-06" db="EMBL/GenBank/DDBJ databases">
        <authorList>
            <person name="Shimkets L."/>
            <person name="Ferriera S."/>
            <person name="Johnson J."/>
            <person name="Kravitz S."/>
            <person name="Beeson K."/>
            <person name="Sutton G."/>
            <person name="Rogers Y.-H."/>
            <person name="Friedman R."/>
            <person name="Frazier M."/>
            <person name="Venter J.C."/>
        </authorList>
    </citation>
    <scope>NUCLEOTIDE SEQUENCE [LARGE SCALE GENOMIC DNA]</scope>
    <source>
        <strain evidence="5 6">SIR-1</strain>
    </source>
</reference>
<organism evidence="5 6">
    <name type="scientific">Plesiocystis pacifica SIR-1</name>
    <dbReference type="NCBI Taxonomy" id="391625"/>
    <lineage>
        <taxon>Bacteria</taxon>
        <taxon>Pseudomonadati</taxon>
        <taxon>Myxococcota</taxon>
        <taxon>Polyangia</taxon>
        <taxon>Nannocystales</taxon>
        <taxon>Nannocystaceae</taxon>
        <taxon>Plesiocystis</taxon>
    </lineage>
</organism>
<feature type="domain" description="Thiamine pyrophosphate enzyme central" evidence="3">
    <location>
        <begin position="146"/>
        <end position="261"/>
    </location>
</feature>
<dbReference type="GO" id="GO:0009099">
    <property type="term" value="P:L-valine biosynthetic process"/>
    <property type="evidence" value="ECO:0007669"/>
    <property type="project" value="TreeGrafter"/>
</dbReference>
<dbReference type="GO" id="GO:0005948">
    <property type="term" value="C:acetolactate synthase complex"/>
    <property type="evidence" value="ECO:0007669"/>
    <property type="project" value="TreeGrafter"/>
</dbReference>
<evidence type="ECO:0000259" key="3">
    <source>
        <dbReference type="Pfam" id="PF00205"/>
    </source>
</evidence>
<dbReference type="eggNOG" id="COG0028">
    <property type="taxonomic scope" value="Bacteria"/>
</dbReference>
<gene>
    <name evidence="5" type="ORF">PPSIR1_40640</name>
</gene>
<evidence type="ECO:0000256" key="1">
    <source>
        <dbReference type="ARBA" id="ARBA00007812"/>
    </source>
</evidence>
<evidence type="ECO:0000313" key="5">
    <source>
        <dbReference type="EMBL" id="EDM81330.1"/>
    </source>
</evidence>
<evidence type="ECO:0000259" key="4">
    <source>
        <dbReference type="Pfam" id="PF02775"/>
    </source>
</evidence>
<feature type="region of interest" description="Disordered" evidence="2">
    <location>
        <begin position="294"/>
        <end position="315"/>
    </location>
</feature>
<dbReference type="InterPro" id="IPR045229">
    <property type="entry name" value="TPP_enz"/>
</dbReference>
<sequence length="511" mass="54726">MTSDAPALAYTTTGPGLTNALTGAITARWEGAKLLLVSGYTPAVHRGRFAMQESNGHALASELYLSRGMFDYALALEDPAELPQVMRALVRGFANPRGFVAHIAMPLAVQSSPAPTKLAMTLPAVEVSANSATLSEVVHRLADPFAIWVGWGARHASKRVRELVERTGAPVLTTPRGKGIFPEDHPRHLGVSGIFGGHEDLAERLAAEGVERLLVLGSRLGEVSSGYDERLIPPGGLIHVDLDPAVPGAAFPEAETLVVQAEIDGFLKNLLERIEGDPSASRSMMRVQALDILRTREAHPRPSPPKLVPRDPDSSEAVRPQYLLQCIQERVVEGSQSVILAESGNSFAWTANLLRFREPMRYRQSGLFCPMGHVCAGAIGAAAATGRRAVALVGDGAFLMQNEISTAARTGANVTWIVLNDARFGMIDQGLHALGKPPSDVHFPEVDFLAVATAMGADGARVTRESQVQNALEWAMNGRGPFVLDVVIDTHERAPFGRRVLAVNDQSQGAP</sequence>
<comment type="caution">
    <text evidence="5">The sequence shown here is derived from an EMBL/GenBank/DDBJ whole genome shotgun (WGS) entry which is preliminary data.</text>
</comment>
<evidence type="ECO:0000256" key="2">
    <source>
        <dbReference type="SAM" id="MobiDB-lite"/>
    </source>
</evidence>
<dbReference type="CDD" id="cd07035">
    <property type="entry name" value="TPP_PYR_POX_like"/>
    <property type="match status" value="1"/>
</dbReference>
<dbReference type="GO" id="GO:0050660">
    <property type="term" value="F:flavin adenine dinucleotide binding"/>
    <property type="evidence" value="ECO:0007669"/>
    <property type="project" value="TreeGrafter"/>
</dbReference>
<accession>A6FYQ8</accession>
<keyword evidence="6" id="KW-1185">Reference proteome</keyword>
<dbReference type="SUPFAM" id="SSF52467">
    <property type="entry name" value="DHS-like NAD/FAD-binding domain"/>
    <property type="match status" value="1"/>
</dbReference>
<dbReference type="GO" id="GO:0030976">
    <property type="term" value="F:thiamine pyrophosphate binding"/>
    <property type="evidence" value="ECO:0007669"/>
    <property type="project" value="InterPro"/>
</dbReference>
<dbReference type="Gene3D" id="3.40.50.970">
    <property type="match status" value="2"/>
</dbReference>
<dbReference type="PANTHER" id="PTHR18968:SF13">
    <property type="entry name" value="ACETOLACTATE SYNTHASE CATALYTIC SUBUNIT, MITOCHONDRIAL"/>
    <property type="match status" value="1"/>
</dbReference>
<dbReference type="InterPro" id="IPR011766">
    <property type="entry name" value="TPP_enzyme_TPP-bd"/>
</dbReference>
<dbReference type="SUPFAM" id="SSF52518">
    <property type="entry name" value="Thiamin diphosphate-binding fold (THDP-binding)"/>
    <property type="match status" value="2"/>
</dbReference>
<dbReference type="Pfam" id="PF00205">
    <property type="entry name" value="TPP_enzyme_M"/>
    <property type="match status" value="1"/>
</dbReference>
<dbReference type="PANTHER" id="PTHR18968">
    <property type="entry name" value="THIAMINE PYROPHOSPHATE ENZYMES"/>
    <property type="match status" value="1"/>
</dbReference>
<dbReference type="CDD" id="cd00568">
    <property type="entry name" value="TPP_enzymes"/>
    <property type="match status" value="1"/>
</dbReference>
<proteinExistence type="inferred from homology"/>
<dbReference type="AlphaFoldDB" id="A6FYQ8"/>
<dbReference type="InterPro" id="IPR029061">
    <property type="entry name" value="THDP-binding"/>
</dbReference>
<feature type="domain" description="Thiamine pyrophosphate enzyme TPP-binding" evidence="4">
    <location>
        <begin position="343"/>
        <end position="486"/>
    </location>
</feature>
<evidence type="ECO:0000313" key="6">
    <source>
        <dbReference type="Proteomes" id="UP000005801"/>
    </source>
</evidence>
<dbReference type="Gene3D" id="3.40.50.1220">
    <property type="entry name" value="TPP-binding domain"/>
    <property type="match status" value="1"/>
</dbReference>
<dbReference type="STRING" id="391625.PPSIR1_40640"/>
<dbReference type="GO" id="GO:0003984">
    <property type="term" value="F:acetolactate synthase activity"/>
    <property type="evidence" value="ECO:0007669"/>
    <property type="project" value="TreeGrafter"/>
</dbReference>